<evidence type="ECO:0000313" key="8">
    <source>
        <dbReference type="Proteomes" id="UP000006757"/>
    </source>
</evidence>
<feature type="transmembrane region" description="Helical" evidence="5">
    <location>
        <begin position="115"/>
        <end position="132"/>
    </location>
</feature>
<evidence type="ECO:0000259" key="6">
    <source>
        <dbReference type="PROSITE" id="PS50850"/>
    </source>
</evidence>
<dbReference type="HOGENOM" id="CLU_008455_13_7_1"/>
<evidence type="ECO:0000256" key="1">
    <source>
        <dbReference type="ARBA" id="ARBA00004141"/>
    </source>
</evidence>
<keyword evidence="4 5" id="KW-0472">Membrane</keyword>
<organism evidence="7 8">
    <name type="scientific">Trichosporon asahii var. asahii (strain CBS 8904)</name>
    <name type="common">Yeast</name>
    <dbReference type="NCBI Taxonomy" id="1220162"/>
    <lineage>
        <taxon>Eukaryota</taxon>
        <taxon>Fungi</taxon>
        <taxon>Dikarya</taxon>
        <taxon>Basidiomycota</taxon>
        <taxon>Agaricomycotina</taxon>
        <taxon>Tremellomycetes</taxon>
        <taxon>Trichosporonales</taxon>
        <taxon>Trichosporonaceae</taxon>
        <taxon>Trichosporon</taxon>
    </lineage>
</organism>
<dbReference type="OMA" id="YITKAVH"/>
<dbReference type="AlphaFoldDB" id="K1VNB5"/>
<evidence type="ECO:0000256" key="2">
    <source>
        <dbReference type="ARBA" id="ARBA00022692"/>
    </source>
</evidence>
<feature type="domain" description="Major facilitator superfamily (MFS) profile" evidence="6">
    <location>
        <begin position="38"/>
        <end position="488"/>
    </location>
</feature>
<reference evidence="7 8" key="1">
    <citation type="journal article" date="2012" name="Eukaryot. Cell">
        <title>Genome sequence of the Trichosporon asahii environmental strain CBS 8904.</title>
        <authorList>
            <person name="Yang R.Y."/>
            <person name="Li H.T."/>
            <person name="Zhu H."/>
            <person name="Zhou G.P."/>
            <person name="Wang M."/>
            <person name="Wang L."/>
        </authorList>
    </citation>
    <scope>NUCLEOTIDE SEQUENCE [LARGE SCALE GENOMIC DNA]</scope>
    <source>
        <strain evidence="7 8">CBS 8904</strain>
    </source>
</reference>
<gene>
    <name evidence="7" type="ORF">A1Q2_04729</name>
</gene>
<dbReference type="PANTHER" id="PTHR23502">
    <property type="entry name" value="MAJOR FACILITATOR SUPERFAMILY"/>
    <property type="match status" value="1"/>
</dbReference>
<dbReference type="PANTHER" id="PTHR23502:SF185">
    <property type="entry name" value="MAJOR FACILITATOR SUPERFAMILY (MFS) PROFILE DOMAIN-CONTAINING PROTEIN"/>
    <property type="match status" value="1"/>
</dbReference>
<evidence type="ECO:0000313" key="7">
    <source>
        <dbReference type="EMBL" id="EKD00962.1"/>
    </source>
</evidence>
<dbReference type="InParanoid" id="K1VNB5"/>
<dbReference type="Gene3D" id="1.20.1250.20">
    <property type="entry name" value="MFS general substrate transporter like domains"/>
    <property type="match status" value="1"/>
</dbReference>
<feature type="transmembrane region" description="Helical" evidence="5">
    <location>
        <begin position="429"/>
        <end position="447"/>
    </location>
</feature>
<keyword evidence="3 5" id="KW-1133">Transmembrane helix</keyword>
<evidence type="ECO:0000256" key="4">
    <source>
        <dbReference type="ARBA" id="ARBA00023136"/>
    </source>
</evidence>
<sequence>MPTHVEEVQPVVAGKGRDPTLPANHPINAFSPMRKMGIVLSLAYAGCLANFAIAICNVSFGWVTDRVLADNSEVGKSLGVGPGDIANALGYNLLGCGVGSLFWNPLSRSWGRRPVYLIGSFLFMPVCVWEALSKNYACFVVARIMAGIVTSWSQTIPPSSIAEIYVPQMRGSKMSIFGVAVVIGPVIVPIFAAAIVEHHSWRNLFWFNLGLAALQFLLILFFVPETMWNWEENTDIVEVDDKKDIVVEHKRSGYVGPAFLPHTDWKRFWPLCWSPIYMIHYIVITVPSFYYGICLGFLSVAPTVIFPQIFDKPPYSFAVVPLGCAFLGFGVGGVLGKWSGGHVSDMIVAYMERKHGRRIPEDRLWAGIPLLPLMFIGQLLCGVCVQYELHWMCFIVGAAINFFALSGITTVILTYVLETYISKGMDTQAVFNFWKYLWGFAVPFFTMKWGETRGWMACFCGMGAVLTGFGALMVAGLIWKGHAIRKWQNMPMED</sequence>
<dbReference type="EMBL" id="AMBO01000330">
    <property type="protein sequence ID" value="EKD00962.1"/>
    <property type="molecule type" value="Genomic_DNA"/>
</dbReference>
<dbReference type="InterPro" id="IPR036259">
    <property type="entry name" value="MFS_trans_sf"/>
</dbReference>
<feature type="transmembrane region" description="Helical" evidence="5">
    <location>
        <begin position="394"/>
        <end position="417"/>
    </location>
</feature>
<dbReference type="Proteomes" id="UP000006757">
    <property type="component" value="Unassembled WGS sequence"/>
</dbReference>
<dbReference type="GO" id="GO:0022857">
    <property type="term" value="F:transmembrane transporter activity"/>
    <property type="evidence" value="ECO:0007669"/>
    <property type="project" value="InterPro"/>
</dbReference>
<evidence type="ECO:0000256" key="3">
    <source>
        <dbReference type="ARBA" id="ARBA00022989"/>
    </source>
</evidence>
<dbReference type="OrthoDB" id="5215911at2759"/>
<accession>K1VNB5</accession>
<dbReference type="STRING" id="1220162.K1VNB5"/>
<evidence type="ECO:0000256" key="5">
    <source>
        <dbReference type="SAM" id="Phobius"/>
    </source>
</evidence>
<dbReference type="eggNOG" id="KOG0255">
    <property type="taxonomic scope" value="Eukaryota"/>
</dbReference>
<feature type="transmembrane region" description="Helical" evidence="5">
    <location>
        <begin position="38"/>
        <end position="63"/>
    </location>
</feature>
<protein>
    <recommendedName>
        <fullName evidence="6">Major facilitator superfamily (MFS) profile domain-containing protein</fullName>
    </recommendedName>
</protein>
<feature type="transmembrane region" description="Helical" evidence="5">
    <location>
        <begin position="176"/>
        <end position="196"/>
    </location>
</feature>
<comment type="caution">
    <text evidence="7">The sequence shown here is derived from an EMBL/GenBank/DDBJ whole genome shotgun (WGS) entry which is preliminary data.</text>
</comment>
<feature type="transmembrane region" description="Helical" evidence="5">
    <location>
        <begin position="203"/>
        <end position="223"/>
    </location>
</feature>
<dbReference type="Pfam" id="PF07690">
    <property type="entry name" value="MFS_1"/>
    <property type="match status" value="1"/>
</dbReference>
<feature type="transmembrane region" description="Helical" evidence="5">
    <location>
        <begin position="289"/>
        <end position="309"/>
    </location>
</feature>
<dbReference type="InterPro" id="IPR020846">
    <property type="entry name" value="MFS_dom"/>
</dbReference>
<dbReference type="InterPro" id="IPR011701">
    <property type="entry name" value="MFS"/>
</dbReference>
<name>K1VNB5_TRIAC</name>
<comment type="subcellular location">
    <subcellularLocation>
        <location evidence="1">Membrane</location>
        <topology evidence="1">Multi-pass membrane protein</topology>
    </subcellularLocation>
</comment>
<feature type="transmembrane region" description="Helical" evidence="5">
    <location>
        <begin position="315"/>
        <end position="336"/>
    </location>
</feature>
<keyword evidence="8" id="KW-1185">Reference proteome</keyword>
<feature type="transmembrane region" description="Helical" evidence="5">
    <location>
        <begin position="85"/>
        <end position="103"/>
    </location>
</feature>
<dbReference type="PROSITE" id="PS50850">
    <property type="entry name" value="MFS"/>
    <property type="match status" value="1"/>
</dbReference>
<dbReference type="GO" id="GO:0005886">
    <property type="term" value="C:plasma membrane"/>
    <property type="evidence" value="ECO:0007669"/>
    <property type="project" value="TreeGrafter"/>
</dbReference>
<keyword evidence="2 5" id="KW-0812">Transmembrane</keyword>
<dbReference type="SUPFAM" id="SSF103473">
    <property type="entry name" value="MFS general substrate transporter"/>
    <property type="match status" value="1"/>
</dbReference>
<proteinExistence type="predicted"/>
<feature type="transmembrane region" description="Helical" evidence="5">
    <location>
        <begin position="453"/>
        <end position="479"/>
    </location>
</feature>